<feature type="region of interest" description="Disordered" evidence="1">
    <location>
        <begin position="27"/>
        <end position="53"/>
    </location>
</feature>
<feature type="region of interest" description="Disordered" evidence="1">
    <location>
        <begin position="68"/>
        <end position="204"/>
    </location>
</feature>
<feature type="compositionally biased region" description="Polar residues" evidence="1">
    <location>
        <begin position="44"/>
        <end position="53"/>
    </location>
</feature>
<keyword evidence="3" id="KW-1185">Reference proteome</keyword>
<proteinExistence type="predicted"/>
<evidence type="ECO:0000313" key="2">
    <source>
        <dbReference type="EMBL" id="RYP07138.1"/>
    </source>
</evidence>
<gene>
    <name evidence="2" type="ORF">DL764_002685</name>
</gene>
<feature type="compositionally biased region" description="Basic and acidic residues" evidence="1">
    <location>
        <begin position="332"/>
        <end position="345"/>
    </location>
</feature>
<dbReference type="EMBL" id="QJNU01000104">
    <property type="protein sequence ID" value="RYP07138.1"/>
    <property type="molecule type" value="Genomic_DNA"/>
</dbReference>
<protein>
    <submittedName>
        <fullName evidence="2">Uncharacterized protein</fullName>
    </submittedName>
</protein>
<name>A0A4Q4TKL8_9PEZI</name>
<feature type="compositionally biased region" description="Low complexity" evidence="1">
    <location>
        <begin position="311"/>
        <end position="322"/>
    </location>
</feature>
<reference evidence="2 3" key="1">
    <citation type="submission" date="2018-06" db="EMBL/GenBank/DDBJ databases">
        <title>Complete Genomes of Monosporascus.</title>
        <authorList>
            <person name="Robinson A.J."/>
            <person name="Natvig D.O."/>
        </authorList>
    </citation>
    <scope>NUCLEOTIDE SEQUENCE [LARGE SCALE GENOMIC DNA]</scope>
    <source>
        <strain evidence="2 3">CBS 110550</strain>
    </source>
</reference>
<feature type="region of interest" description="Disordered" evidence="1">
    <location>
        <begin position="263"/>
        <end position="363"/>
    </location>
</feature>
<dbReference type="OrthoDB" id="4775454at2759"/>
<dbReference type="AlphaFoldDB" id="A0A4Q4TKL8"/>
<evidence type="ECO:0000256" key="1">
    <source>
        <dbReference type="SAM" id="MobiDB-lite"/>
    </source>
</evidence>
<feature type="compositionally biased region" description="Polar residues" evidence="1">
    <location>
        <begin position="171"/>
        <end position="184"/>
    </location>
</feature>
<dbReference type="STRING" id="155417.A0A4Q4TKL8"/>
<organism evidence="2 3">
    <name type="scientific">Monosporascus ibericus</name>
    <dbReference type="NCBI Taxonomy" id="155417"/>
    <lineage>
        <taxon>Eukaryota</taxon>
        <taxon>Fungi</taxon>
        <taxon>Dikarya</taxon>
        <taxon>Ascomycota</taxon>
        <taxon>Pezizomycotina</taxon>
        <taxon>Sordariomycetes</taxon>
        <taxon>Xylariomycetidae</taxon>
        <taxon>Xylariales</taxon>
        <taxon>Xylariales incertae sedis</taxon>
        <taxon>Monosporascus</taxon>
    </lineage>
</organism>
<feature type="compositionally biased region" description="Pro residues" evidence="1">
    <location>
        <begin position="121"/>
        <end position="130"/>
    </location>
</feature>
<accession>A0A4Q4TKL8</accession>
<dbReference type="Proteomes" id="UP000293360">
    <property type="component" value="Unassembled WGS sequence"/>
</dbReference>
<feature type="compositionally biased region" description="Low complexity" evidence="1">
    <location>
        <begin position="150"/>
        <end position="162"/>
    </location>
</feature>
<feature type="compositionally biased region" description="Low complexity" evidence="1">
    <location>
        <begin position="91"/>
        <end position="109"/>
    </location>
</feature>
<feature type="compositionally biased region" description="Pro residues" evidence="1">
    <location>
        <begin position="190"/>
        <end position="200"/>
    </location>
</feature>
<feature type="compositionally biased region" description="Low complexity" evidence="1">
    <location>
        <begin position="277"/>
        <end position="289"/>
    </location>
</feature>
<sequence>MTDSSDSEVSLDDDNCQYNASASELWDSFWPSTEETNVPEWPESSITQPSRSTQEYFSVDVIKQYASDAEDDTVTISPLEDKAECAKQTQRPRGSQPSSPRRTSSKRSPATYSVYPKQQQVPPPRLPHPPRTTSLRSGPPDPPRHRPLKGSKSSLNLSSLSMLKHRLHISPLSTKEASHPTTAKSVPVSPAYPPPPPPKSLRPSVSAFNLREINGSSEARRNTTAPLAPLVPWVALPDSPFPSRPAAVERFVSVFDFDSDAESIVETTGEQGRAGHNNQNSSNSSNNGSFAKFIARGLHKKSASEKQRGPSAKSSSVSHAVAPLDFAVTNHARGERSEKERGEKSRCRKRGGSLGRILGFKGR</sequence>
<evidence type="ECO:0000313" key="3">
    <source>
        <dbReference type="Proteomes" id="UP000293360"/>
    </source>
</evidence>
<comment type="caution">
    <text evidence="2">The sequence shown here is derived from an EMBL/GenBank/DDBJ whole genome shotgun (WGS) entry which is preliminary data.</text>
</comment>